<dbReference type="InterPro" id="IPR036803">
    <property type="entry name" value="Porphobilinogen_deaminase_C_sf"/>
</dbReference>
<dbReference type="Pfam" id="PF03900">
    <property type="entry name" value="Porphobil_deamC"/>
    <property type="match status" value="1"/>
</dbReference>
<evidence type="ECO:0000256" key="7">
    <source>
        <dbReference type="ARBA" id="ARBA00023244"/>
    </source>
</evidence>
<comment type="catalytic activity">
    <reaction evidence="8">
        <text>4 porphobilinogen + H2O = hydroxymethylbilane + 4 NH4(+)</text>
        <dbReference type="Rhea" id="RHEA:13185"/>
        <dbReference type="ChEBI" id="CHEBI:15377"/>
        <dbReference type="ChEBI" id="CHEBI:28938"/>
        <dbReference type="ChEBI" id="CHEBI:57845"/>
        <dbReference type="ChEBI" id="CHEBI:58126"/>
        <dbReference type="EC" id="2.5.1.61"/>
    </reaction>
</comment>
<reference evidence="12" key="1">
    <citation type="submission" date="2020-10" db="EMBL/GenBank/DDBJ databases">
        <authorList>
            <person name="Gilroy R."/>
        </authorList>
    </citation>
    <scope>NUCLEOTIDE SEQUENCE</scope>
    <source>
        <strain evidence="12">CHK187-14744</strain>
    </source>
</reference>
<evidence type="ECO:0000259" key="10">
    <source>
        <dbReference type="Pfam" id="PF01379"/>
    </source>
</evidence>
<sequence>MKFELYIGTRKSRLALIQTQIAAKCIQEYFPEVAICIRPMSTQGDKRLDQSLISFGGKGVFTQELEAALLSGDIDMAIHSAKDMPMDFEEGTRIGAVFPRADVRDMVVTRDGTLCKDMKKGSVIGTGSLRRQLQLRKAFPDMVFKDVRGNVKTRLQKLLDGQYDALVLAAAGLARLRDWESEADSRWYDQFHYEYLDTDIMLPAAGQAIIAAQIREPGRFPERDEKIKNICQTVTDQAAWLALTAEREFLKACGGSCNAPAAAYAFLEDGDRMALYTAYANNGQEMIRKRCNGIPAEPEKLGQMAYGQYETEESQVER</sequence>
<comment type="cofactor">
    <cofactor evidence="1">
        <name>dipyrromethane</name>
        <dbReference type="ChEBI" id="CHEBI:60342"/>
    </cofactor>
</comment>
<evidence type="ECO:0000313" key="13">
    <source>
        <dbReference type="Proteomes" id="UP000824164"/>
    </source>
</evidence>
<organism evidence="12 13">
    <name type="scientific">Candidatus Onthocola gallistercoris</name>
    <dbReference type="NCBI Taxonomy" id="2840876"/>
    <lineage>
        <taxon>Bacteria</taxon>
        <taxon>Bacillati</taxon>
        <taxon>Bacillota</taxon>
        <taxon>Bacilli</taxon>
        <taxon>Candidatus Onthocola</taxon>
    </lineage>
</organism>
<evidence type="ECO:0000256" key="8">
    <source>
        <dbReference type="ARBA" id="ARBA00048169"/>
    </source>
</evidence>
<dbReference type="SUPFAM" id="SSF54782">
    <property type="entry name" value="Porphobilinogen deaminase (hydroxymethylbilane synthase), C-terminal domain"/>
    <property type="match status" value="1"/>
</dbReference>
<evidence type="ECO:0000256" key="5">
    <source>
        <dbReference type="ARBA" id="ARBA00012655"/>
    </source>
</evidence>
<protein>
    <recommendedName>
        <fullName evidence="5 9">Hydroxymethylbilane synthase</fullName>
        <ecNumber evidence="5 9">2.5.1.61</ecNumber>
    </recommendedName>
</protein>
<proteinExistence type="inferred from homology"/>
<evidence type="ECO:0000256" key="3">
    <source>
        <dbReference type="ARBA" id="ARBA00005638"/>
    </source>
</evidence>
<dbReference type="PANTHER" id="PTHR11557:SF0">
    <property type="entry name" value="PORPHOBILINOGEN DEAMINASE"/>
    <property type="match status" value="1"/>
</dbReference>
<dbReference type="PRINTS" id="PR00151">
    <property type="entry name" value="PORPHBDMNASE"/>
</dbReference>
<dbReference type="SUPFAM" id="SSF53850">
    <property type="entry name" value="Periplasmic binding protein-like II"/>
    <property type="match status" value="1"/>
</dbReference>
<reference evidence="12" key="2">
    <citation type="journal article" date="2021" name="PeerJ">
        <title>Extensive microbial diversity within the chicken gut microbiome revealed by metagenomics and culture.</title>
        <authorList>
            <person name="Gilroy R."/>
            <person name="Ravi A."/>
            <person name="Getino M."/>
            <person name="Pursley I."/>
            <person name="Horton D.L."/>
            <person name="Alikhan N.F."/>
            <person name="Baker D."/>
            <person name="Gharbi K."/>
            <person name="Hall N."/>
            <person name="Watson M."/>
            <person name="Adriaenssens E.M."/>
            <person name="Foster-Nyarko E."/>
            <person name="Jarju S."/>
            <person name="Secka A."/>
            <person name="Antonio M."/>
            <person name="Oren A."/>
            <person name="Chaudhuri R.R."/>
            <person name="La Ragione R."/>
            <person name="Hildebrand F."/>
            <person name="Pallen M.J."/>
        </authorList>
    </citation>
    <scope>NUCLEOTIDE SEQUENCE</scope>
    <source>
        <strain evidence="12">CHK187-14744</strain>
    </source>
</reference>
<dbReference type="InterPro" id="IPR000860">
    <property type="entry name" value="HemC"/>
</dbReference>
<comment type="caution">
    <text evidence="12">The sequence shown here is derived from an EMBL/GenBank/DDBJ whole genome shotgun (WGS) entry which is preliminary data.</text>
</comment>
<evidence type="ECO:0000256" key="9">
    <source>
        <dbReference type="NCBIfam" id="TIGR00212"/>
    </source>
</evidence>
<dbReference type="NCBIfam" id="TIGR00212">
    <property type="entry name" value="hemC"/>
    <property type="match status" value="1"/>
</dbReference>
<evidence type="ECO:0000256" key="4">
    <source>
        <dbReference type="ARBA" id="ARBA00011245"/>
    </source>
</evidence>
<evidence type="ECO:0000256" key="1">
    <source>
        <dbReference type="ARBA" id="ARBA00001916"/>
    </source>
</evidence>
<feature type="domain" description="Porphobilinogen deaminase N-terminal" evidence="10">
    <location>
        <begin position="5"/>
        <end position="216"/>
    </location>
</feature>
<dbReference type="EC" id="2.5.1.61" evidence="5 9"/>
<dbReference type="GO" id="GO:0004418">
    <property type="term" value="F:hydroxymethylbilane synthase activity"/>
    <property type="evidence" value="ECO:0007669"/>
    <property type="project" value="UniProtKB-UniRule"/>
</dbReference>
<feature type="domain" description="Porphobilinogen deaminase C-terminal" evidence="11">
    <location>
        <begin position="240"/>
        <end position="304"/>
    </location>
</feature>
<gene>
    <name evidence="12" type="primary">hemC</name>
    <name evidence="12" type="ORF">IAB63_08320</name>
</gene>
<dbReference type="Pfam" id="PF01379">
    <property type="entry name" value="Porphobil_deam"/>
    <property type="match status" value="1"/>
</dbReference>
<accession>A0A9D1HIJ5</accession>
<evidence type="ECO:0000256" key="2">
    <source>
        <dbReference type="ARBA" id="ARBA00002869"/>
    </source>
</evidence>
<dbReference type="EMBL" id="DVLT01000050">
    <property type="protein sequence ID" value="HIU03240.1"/>
    <property type="molecule type" value="Genomic_DNA"/>
</dbReference>
<evidence type="ECO:0000313" key="12">
    <source>
        <dbReference type="EMBL" id="HIU03240.1"/>
    </source>
</evidence>
<dbReference type="GO" id="GO:0005737">
    <property type="term" value="C:cytoplasm"/>
    <property type="evidence" value="ECO:0007669"/>
    <property type="project" value="UniProtKB-UniRule"/>
</dbReference>
<dbReference type="InterPro" id="IPR022418">
    <property type="entry name" value="Porphobilinogen_deaminase_C"/>
</dbReference>
<dbReference type="PIRSF" id="PIRSF001438">
    <property type="entry name" value="4pyrrol_synth_OHMeBilane_synth"/>
    <property type="match status" value="1"/>
</dbReference>
<comment type="function">
    <text evidence="2">Tetrapolymerization of the monopyrrole PBG into the hydroxymethylbilane pre-uroporphyrinogen in several discrete steps.</text>
</comment>
<evidence type="ECO:0000256" key="6">
    <source>
        <dbReference type="ARBA" id="ARBA00022679"/>
    </source>
</evidence>
<dbReference type="Gene3D" id="3.30.160.40">
    <property type="entry name" value="Porphobilinogen deaminase, C-terminal domain"/>
    <property type="match status" value="1"/>
</dbReference>
<keyword evidence="7" id="KW-0627">Porphyrin biosynthesis</keyword>
<comment type="subunit">
    <text evidence="4">Monomer.</text>
</comment>
<dbReference type="Proteomes" id="UP000824164">
    <property type="component" value="Unassembled WGS sequence"/>
</dbReference>
<dbReference type="Gene3D" id="3.40.190.10">
    <property type="entry name" value="Periplasmic binding protein-like II"/>
    <property type="match status" value="2"/>
</dbReference>
<evidence type="ECO:0000259" key="11">
    <source>
        <dbReference type="Pfam" id="PF03900"/>
    </source>
</evidence>
<keyword evidence="6 12" id="KW-0808">Transferase</keyword>
<dbReference type="AlphaFoldDB" id="A0A9D1HIJ5"/>
<comment type="similarity">
    <text evidence="3">Belongs to the HMBS family.</text>
</comment>
<dbReference type="FunFam" id="3.40.190.10:FF:000005">
    <property type="entry name" value="Porphobilinogen deaminase"/>
    <property type="match status" value="1"/>
</dbReference>
<name>A0A9D1HIJ5_9FIRM</name>
<dbReference type="InterPro" id="IPR022417">
    <property type="entry name" value="Porphobilin_deaminase_N"/>
</dbReference>
<dbReference type="PANTHER" id="PTHR11557">
    <property type="entry name" value="PORPHOBILINOGEN DEAMINASE"/>
    <property type="match status" value="1"/>
</dbReference>
<dbReference type="GO" id="GO:0006783">
    <property type="term" value="P:heme biosynthetic process"/>
    <property type="evidence" value="ECO:0007669"/>
    <property type="project" value="TreeGrafter"/>
</dbReference>